<dbReference type="Proteomes" id="UP001500866">
    <property type="component" value="Unassembled WGS sequence"/>
</dbReference>
<reference evidence="2 3" key="1">
    <citation type="journal article" date="2019" name="Int. J. Syst. Evol. Microbiol.">
        <title>The Global Catalogue of Microorganisms (GCM) 10K type strain sequencing project: providing services to taxonomists for standard genome sequencing and annotation.</title>
        <authorList>
            <consortium name="The Broad Institute Genomics Platform"/>
            <consortium name="The Broad Institute Genome Sequencing Center for Infectious Disease"/>
            <person name="Wu L."/>
            <person name="Ma J."/>
        </authorList>
    </citation>
    <scope>NUCLEOTIDE SEQUENCE [LARGE SCALE GENOMIC DNA]</scope>
    <source>
        <strain evidence="2 3">JCM 15395</strain>
    </source>
</reference>
<sequence length="321" mass="37530">MDEKHNQEQENKHKQTEQNDKGDGGVSKIHISKTSEPQIPPHLKQALKMQAEAYQKLEPIIKAQAQITASLQPAIQAFERFEEITKPITDMIRTFEKISVPLQNINWDLIDQAIAEKIKETVEELKSFEEELWCLDADILDAFEGEEISNDKLVTYVHENLDEYVEELLQEPMFSIHKSLLWETLEAYKSGFYKLCTYSLFSIFEHLISSWYVGNIKKEEISVHAKPNVRRRLEKIEPFTENAEEQREFLKVFAQSVFRIHQNTFTKIPEELNTELNRNSIAHGFHDYDSIGQTDILKLFQLLKSSLILRVVEKEDFDEES</sequence>
<proteinExistence type="predicted"/>
<evidence type="ECO:0000256" key="1">
    <source>
        <dbReference type="SAM" id="MobiDB-lite"/>
    </source>
</evidence>
<feature type="compositionally biased region" description="Basic and acidic residues" evidence="1">
    <location>
        <begin position="1"/>
        <end position="23"/>
    </location>
</feature>
<dbReference type="RefSeq" id="WP_343811022.1">
    <property type="nucleotide sequence ID" value="NZ_BAAADS010000006.1"/>
</dbReference>
<accession>A0ABN1FS38</accession>
<organism evidence="2 3">
    <name type="scientific">Virgibacillus siamensis</name>
    <dbReference type="NCBI Taxonomy" id="480071"/>
    <lineage>
        <taxon>Bacteria</taxon>
        <taxon>Bacillati</taxon>
        <taxon>Bacillota</taxon>
        <taxon>Bacilli</taxon>
        <taxon>Bacillales</taxon>
        <taxon>Bacillaceae</taxon>
        <taxon>Virgibacillus</taxon>
    </lineage>
</organism>
<keyword evidence="3" id="KW-1185">Reference proteome</keyword>
<evidence type="ECO:0000313" key="3">
    <source>
        <dbReference type="Proteomes" id="UP001500866"/>
    </source>
</evidence>
<evidence type="ECO:0008006" key="4">
    <source>
        <dbReference type="Google" id="ProtNLM"/>
    </source>
</evidence>
<protein>
    <recommendedName>
        <fullName evidence="4">DUF4145 domain-containing protein</fullName>
    </recommendedName>
</protein>
<comment type="caution">
    <text evidence="2">The sequence shown here is derived from an EMBL/GenBank/DDBJ whole genome shotgun (WGS) entry which is preliminary data.</text>
</comment>
<feature type="region of interest" description="Disordered" evidence="1">
    <location>
        <begin position="1"/>
        <end position="40"/>
    </location>
</feature>
<name>A0ABN1FS38_9BACI</name>
<gene>
    <name evidence="2" type="ORF">GCM10009001_11050</name>
</gene>
<dbReference type="EMBL" id="BAAADS010000006">
    <property type="protein sequence ID" value="GAA0596680.1"/>
    <property type="molecule type" value="Genomic_DNA"/>
</dbReference>
<evidence type="ECO:0000313" key="2">
    <source>
        <dbReference type="EMBL" id="GAA0596680.1"/>
    </source>
</evidence>